<protein>
    <recommendedName>
        <fullName evidence="13 14">Chaperone protein DnaJ</fullName>
    </recommendedName>
</protein>
<dbReference type="CDD" id="cd10747">
    <property type="entry name" value="DnaJ_C"/>
    <property type="match status" value="1"/>
</dbReference>
<dbReference type="FunFam" id="2.60.260.20:FF:000004">
    <property type="entry name" value="Molecular chaperone DnaJ"/>
    <property type="match status" value="1"/>
</dbReference>
<evidence type="ECO:0000256" key="5">
    <source>
        <dbReference type="ARBA" id="ARBA00022723"/>
    </source>
</evidence>
<dbReference type="AlphaFoldDB" id="A0A1M6JHZ0"/>
<evidence type="ECO:0000256" key="9">
    <source>
        <dbReference type="ARBA" id="ARBA00023016"/>
    </source>
</evidence>
<feature type="binding site" evidence="14">
    <location>
        <position position="149"/>
    </location>
    <ligand>
        <name>Zn(2+)</name>
        <dbReference type="ChEBI" id="CHEBI:29105"/>
        <label>1</label>
    </ligand>
</feature>
<evidence type="ECO:0000256" key="15">
    <source>
        <dbReference type="PROSITE-ProRule" id="PRU00546"/>
    </source>
</evidence>
<dbReference type="FunFam" id="2.10.230.10:FF:000002">
    <property type="entry name" value="Molecular chaperone DnaJ"/>
    <property type="match status" value="1"/>
</dbReference>
<dbReference type="PROSITE" id="PS51188">
    <property type="entry name" value="ZF_CR"/>
    <property type="match status" value="1"/>
</dbReference>
<dbReference type="GO" id="GO:0005524">
    <property type="term" value="F:ATP binding"/>
    <property type="evidence" value="ECO:0007669"/>
    <property type="project" value="InterPro"/>
</dbReference>
<dbReference type="GO" id="GO:0031072">
    <property type="term" value="F:heat shock protein binding"/>
    <property type="evidence" value="ECO:0007669"/>
    <property type="project" value="InterPro"/>
</dbReference>
<evidence type="ECO:0000256" key="7">
    <source>
        <dbReference type="ARBA" id="ARBA00022771"/>
    </source>
</evidence>
<feature type="repeat" description="CXXCXGXG motif" evidence="14">
    <location>
        <begin position="192"/>
        <end position="199"/>
    </location>
</feature>
<comment type="similarity">
    <text evidence="12 14">Belongs to the DnaJ family.</text>
</comment>
<keyword evidence="6 14" id="KW-0677">Repeat</keyword>
<dbReference type="InterPro" id="IPR018253">
    <property type="entry name" value="DnaJ_domain_CS"/>
</dbReference>
<feature type="zinc finger region" description="CR-type" evidence="15">
    <location>
        <begin position="136"/>
        <end position="218"/>
    </location>
</feature>
<evidence type="ECO:0000259" key="17">
    <source>
        <dbReference type="PROSITE" id="PS51188"/>
    </source>
</evidence>
<dbReference type="PANTHER" id="PTHR43096:SF48">
    <property type="entry name" value="CHAPERONE PROTEIN DNAJ"/>
    <property type="match status" value="1"/>
</dbReference>
<dbReference type="InterPro" id="IPR012724">
    <property type="entry name" value="DnaJ"/>
</dbReference>
<accession>A0A1M6JHZ0</accession>
<feature type="binding site" evidence="14">
    <location>
        <position position="206"/>
    </location>
    <ligand>
        <name>Zn(2+)</name>
        <dbReference type="ChEBI" id="CHEBI:29105"/>
        <label>1</label>
    </ligand>
</feature>
<comment type="subunit">
    <text evidence="2 14">Homodimer.</text>
</comment>
<dbReference type="SMART" id="SM00271">
    <property type="entry name" value="DnaJ"/>
    <property type="match status" value="1"/>
</dbReference>
<feature type="binding site" evidence="14">
    <location>
        <position position="209"/>
    </location>
    <ligand>
        <name>Zn(2+)</name>
        <dbReference type="ChEBI" id="CHEBI:29105"/>
        <label>1</label>
    </ligand>
</feature>
<evidence type="ECO:0000256" key="13">
    <source>
        <dbReference type="ARBA" id="ARBA00067609"/>
    </source>
</evidence>
<gene>
    <name evidence="14" type="primary">dnaJ</name>
    <name evidence="18" type="ORF">SAMN02745975_02141</name>
</gene>
<dbReference type="RefSeq" id="WP_110941277.1">
    <property type="nucleotide sequence ID" value="NZ_FQZV01000026.1"/>
</dbReference>
<dbReference type="NCBIfam" id="TIGR02349">
    <property type="entry name" value="DnaJ_bact"/>
    <property type="match status" value="1"/>
</dbReference>
<dbReference type="Pfam" id="PF01556">
    <property type="entry name" value="DnaJ_C"/>
    <property type="match status" value="1"/>
</dbReference>
<keyword evidence="4 14" id="KW-0235">DNA replication</keyword>
<comment type="function">
    <text evidence="11 14">Participates actively in the response to hyperosmotic and heat shock by preventing the aggregation of stress-denatured proteins and by disaggregating proteins, also in an autonomous, DnaK-independent fashion. Unfolded proteins bind initially to DnaJ; upon interaction with the DnaJ-bound protein, DnaK hydrolyzes its bound ATP, resulting in the formation of a stable complex. GrpE releases ADP from DnaK; ATP binding to DnaK triggers the release of the substrate protein, thus completing the reaction cycle. Several rounds of ATP-dependent interactions between DnaJ, DnaK and GrpE are required for fully efficient folding. Also involved, together with DnaK and GrpE, in the DNA replication of plasmids through activation of initiation proteins.</text>
</comment>
<dbReference type="NCBIfam" id="NF008035">
    <property type="entry name" value="PRK10767.1"/>
    <property type="match status" value="1"/>
</dbReference>
<feature type="binding site" evidence="14">
    <location>
        <position position="195"/>
    </location>
    <ligand>
        <name>Zn(2+)</name>
        <dbReference type="ChEBI" id="CHEBI:29105"/>
        <label>2</label>
    </ligand>
</feature>
<dbReference type="OrthoDB" id="9779889at2"/>
<dbReference type="Pfam" id="PF00684">
    <property type="entry name" value="DnaJ_CXXCXGXG"/>
    <property type="match status" value="1"/>
</dbReference>
<evidence type="ECO:0000256" key="12">
    <source>
        <dbReference type="ARBA" id="ARBA00061004"/>
    </source>
</evidence>
<comment type="subcellular location">
    <subcellularLocation>
        <location evidence="1 14">Cytoplasm</location>
    </subcellularLocation>
</comment>
<dbReference type="InterPro" id="IPR001305">
    <property type="entry name" value="HSP_DnaJ_Cys-rich_dom"/>
</dbReference>
<dbReference type="PRINTS" id="PR00625">
    <property type="entry name" value="JDOMAIN"/>
</dbReference>
<dbReference type="InterPro" id="IPR036869">
    <property type="entry name" value="J_dom_sf"/>
</dbReference>
<dbReference type="Gene3D" id="2.10.230.10">
    <property type="entry name" value="Heat shock protein DnaJ, cysteine-rich domain"/>
    <property type="match status" value="1"/>
</dbReference>
<dbReference type="Pfam" id="PF00226">
    <property type="entry name" value="DnaJ"/>
    <property type="match status" value="1"/>
</dbReference>
<dbReference type="InterPro" id="IPR002939">
    <property type="entry name" value="DnaJ_C"/>
</dbReference>
<dbReference type="SUPFAM" id="SSF49493">
    <property type="entry name" value="HSP40/DnaJ peptide-binding domain"/>
    <property type="match status" value="2"/>
</dbReference>
<evidence type="ECO:0000313" key="19">
    <source>
        <dbReference type="Proteomes" id="UP000184536"/>
    </source>
</evidence>
<feature type="binding site" evidence="14">
    <location>
        <position position="152"/>
    </location>
    <ligand>
        <name>Zn(2+)</name>
        <dbReference type="ChEBI" id="CHEBI:29105"/>
        <label>1</label>
    </ligand>
</feature>
<keyword evidence="5 14" id="KW-0479">Metal-binding</keyword>
<proteinExistence type="inferred from homology"/>
<evidence type="ECO:0000259" key="16">
    <source>
        <dbReference type="PROSITE" id="PS50076"/>
    </source>
</evidence>
<dbReference type="HAMAP" id="MF_01152">
    <property type="entry name" value="DnaJ"/>
    <property type="match status" value="1"/>
</dbReference>
<evidence type="ECO:0000313" key="18">
    <source>
        <dbReference type="EMBL" id="SHJ46255.1"/>
    </source>
</evidence>
<feature type="domain" description="CR-type" evidence="17">
    <location>
        <begin position="136"/>
        <end position="218"/>
    </location>
</feature>
<dbReference type="EMBL" id="FQZV01000026">
    <property type="protein sequence ID" value="SHJ46255.1"/>
    <property type="molecule type" value="Genomic_DNA"/>
</dbReference>
<feature type="binding site" evidence="14">
    <location>
        <position position="192"/>
    </location>
    <ligand>
        <name>Zn(2+)</name>
        <dbReference type="ChEBI" id="CHEBI:29105"/>
        <label>2</label>
    </ligand>
</feature>
<reference evidence="19" key="1">
    <citation type="submission" date="2016-11" db="EMBL/GenBank/DDBJ databases">
        <authorList>
            <person name="Varghese N."/>
            <person name="Submissions S."/>
        </authorList>
    </citation>
    <scope>NUCLEOTIDE SEQUENCE [LARGE SCALE GENOMIC DNA]</scope>
    <source>
        <strain evidence="19">DSM 17957</strain>
    </source>
</reference>
<dbReference type="InterPro" id="IPR008971">
    <property type="entry name" value="HSP40/DnaJ_pept-bd"/>
</dbReference>
<dbReference type="GO" id="GO:0006260">
    <property type="term" value="P:DNA replication"/>
    <property type="evidence" value="ECO:0007669"/>
    <property type="project" value="UniProtKB-KW"/>
</dbReference>
<dbReference type="PROSITE" id="PS00636">
    <property type="entry name" value="DNAJ_1"/>
    <property type="match status" value="1"/>
</dbReference>
<feature type="binding site" evidence="14">
    <location>
        <position position="166"/>
    </location>
    <ligand>
        <name>Zn(2+)</name>
        <dbReference type="ChEBI" id="CHEBI:29105"/>
        <label>2</label>
    </ligand>
</feature>
<dbReference type="PANTHER" id="PTHR43096">
    <property type="entry name" value="DNAJ HOMOLOG 1, MITOCHONDRIAL-RELATED"/>
    <property type="match status" value="1"/>
</dbReference>
<organism evidence="18 19">
    <name type="scientific">Geosporobacter subterraneus DSM 17957</name>
    <dbReference type="NCBI Taxonomy" id="1121919"/>
    <lineage>
        <taxon>Bacteria</taxon>
        <taxon>Bacillati</taxon>
        <taxon>Bacillota</taxon>
        <taxon>Clostridia</taxon>
        <taxon>Peptostreptococcales</taxon>
        <taxon>Thermotaleaceae</taxon>
        <taxon>Geosporobacter</taxon>
    </lineage>
</organism>
<dbReference type="STRING" id="1121919.SAMN02745975_02141"/>
<dbReference type="Gene3D" id="1.10.287.110">
    <property type="entry name" value="DnaJ domain"/>
    <property type="match status" value="1"/>
</dbReference>
<evidence type="ECO:0000256" key="8">
    <source>
        <dbReference type="ARBA" id="ARBA00022833"/>
    </source>
</evidence>
<feature type="repeat" description="CXXCXGXG motif" evidence="14">
    <location>
        <begin position="166"/>
        <end position="173"/>
    </location>
</feature>
<name>A0A1M6JHZ0_9FIRM</name>
<feature type="binding site" evidence="14">
    <location>
        <position position="169"/>
    </location>
    <ligand>
        <name>Zn(2+)</name>
        <dbReference type="ChEBI" id="CHEBI:29105"/>
        <label>2</label>
    </ligand>
</feature>
<evidence type="ECO:0000256" key="6">
    <source>
        <dbReference type="ARBA" id="ARBA00022737"/>
    </source>
</evidence>
<evidence type="ECO:0000256" key="4">
    <source>
        <dbReference type="ARBA" id="ARBA00022705"/>
    </source>
</evidence>
<dbReference type="PROSITE" id="PS50076">
    <property type="entry name" value="DNAJ_2"/>
    <property type="match status" value="1"/>
</dbReference>
<feature type="domain" description="J" evidence="16">
    <location>
        <begin position="5"/>
        <end position="70"/>
    </location>
</feature>
<comment type="cofactor">
    <cofactor evidence="14">
        <name>Zn(2+)</name>
        <dbReference type="ChEBI" id="CHEBI:29105"/>
    </cofactor>
    <text evidence="14">Binds 2 Zn(2+) ions per monomer.</text>
</comment>
<evidence type="ECO:0000256" key="2">
    <source>
        <dbReference type="ARBA" id="ARBA00011738"/>
    </source>
</evidence>
<keyword evidence="9 14" id="KW-0346">Stress response</keyword>
<comment type="domain">
    <text evidence="14">The J domain is necessary and sufficient to stimulate DnaK ATPase activity. Zinc center 1 plays an important role in the autonomous, DnaK-independent chaperone activity of DnaJ. Zinc center 2 is essential for interaction with DnaK and for DnaJ activity.</text>
</comment>
<dbReference type="Proteomes" id="UP000184536">
    <property type="component" value="Unassembled WGS sequence"/>
</dbReference>
<dbReference type="CDD" id="cd10719">
    <property type="entry name" value="DnaJ_zf"/>
    <property type="match status" value="1"/>
</dbReference>
<evidence type="ECO:0000256" key="1">
    <source>
        <dbReference type="ARBA" id="ARBA00004496"/>
    </source>
</evidence>
<evidence type="ECO:0000256" key="11">
    <source>
        <dbReference type="ARBA" id="ARBA00053423"/>
    </source>
</evidence>
<dbReference type="SUPFAM" id="SSF57938">
    <property type="entry name" value="DnaJ/Hsp40 cysteine-rich domain"/>
    <property type="match status" value="1"/>
</dbReference>
<evidence type="ECO:0000256" key="10">
    <source>
        <dbReference type="ARBA" id="ARBA00023186"/>
    </source>
</evidence>
<dbReference type="GO" id="GO:0008270">
    <property type="term" value="F:zinc ion binding"/>
    <property type="evidence" value="ECO:0007669"/>
    <property type="project" value="UniProtKB-UniRule"/>
</dbReference>
<dbReference type="GO" id="GO:0009408">
    <property type="term" value="P:response to heat"/>
    <property type="evidence" value="ECO:0007669"/>
    <property type="project" value="InterPro"/>
</dbReference>
<feature type="repeat" description="CXXCXGXG motif" evidence="14">
    <location>
        <begin position="149"/>
        <end position="156"/>
    </location>
</feature>
<dbReference type="Gene3D" id="2.60.260.20">
    <property type="entry name" value="Urease metallochaperone UreE, N-terminal domain"/>
    <property type="match status" value="2"/>
</dbReference>
<keyword evidence="10 14" id="KW-0143">Chaperone</keyword>
<dbReference type="GO" id="GO:0051082">
    <property type="term" value="F:unfolded protein binding"/>
    <property type="evidence" value="ECO:0007669"/>
    <property type="project" value="UniProtKB-UniRule"/>
</dbReference>
<keyword evidence="3 14" id="KW-0963">Cytoplasm</keyword>
<dbReference type="CDD" id="cd06257">
    <property type="entry name" value="DnaJ"/>
    <property type="match status" value="1"/>
</dbReference>
<dbReference type="GO" id="GO:0005737">
    <property type="term" value="C:cytoplasm"/>
    <property type="evidence" value="ECO:0007669"/>
    <property type="project" value="UniProtKB-SubCell"/>
</dbReference>
<dbReference type="InterPro" id="IPR001623">
    <property type="entry name" value="DnaJ_domain"/>
</dbReference>
<keyword evidence="8 14" id="KW-0862">Zinc</keyword>
<keyword evidence="7 14" id="KW-0863">Zinc-finger</keyword>
<keyword evidence="19" id="KW-1185">Reference proteome</keyword>
<evidence type="ECO:0000256" key="3">
    <source>
        <dbReference type="ARBA" id="ARBA00022490"/>
    </source>
</evidence>
<sequence length="378" mass="41259">MAKRDYYEVLGLEKGANEQAVKKAYRKLAMQYHPDKNPGNKEAEEKFKEINEAYEVLSDANKRSRYDQFGHAGVGGNGDGGFEGFSGYGGFDDIFGDIFDMFGGGGFSGGRRRNGPQKGADLKYELGITFEEAAFGVEKDINVSRHESCGTCGGTGAKPGTSKKTCSKCNGSGEVRYAQRTPLGQFVNVKTCDVCHGEGSIIETPCKDCSGTGKVMKDKKIHIKIPAGVDTGSVIPLRGQGEPGIKGGPTGDLYIVLRVKPHEIFQRDGNDVICEMPITFVQAALGDELVVPTLDGKIKYKIPEGTQSGTIFRMKGKGIPSLRGYGRGDHYVKVIVEIPKKLNDKQKELLKRFADEMGEDVHEQRKTFFDKVKDVFGI</sequence>
<dbReference type="GO" id="GO:0042026">
    <property type="term" value="P:protein refolding"/>
    <property type="evidence" value="ECO:0007669"/>
    <property type="project" value="TreeGrafter"/>
</dbReference>
<dbReference type="InterPro" id="IPR036410">
    <property type="entry name" value="HSP_DnaJ_Cys-rich_dom_sf"/>
</dbReference>
<feature type="repeat" description="CXXCXGXG motif" evidence="14">
    <location>
        <begin position="206"/>
        <end position="213"/>
    </location>
</feature>
<evidence type="ECO:0000256" key="14">
    <source>
        <dbReference type="HAMAP-Rule" id="MF_01152"/>
    </source>
</evidence>
<dbReference type="FunFam" id="1.10.287.110:FF:000034">
    <property type="entry name" value="Chaperone protein DnaJ"/>
    <property type="match status" value="1"/>
</dbReference>
<dbReference type="SUPFAM" id="SSF46565">
    <property type="entry name" value="Chaperone J-domain"/>
    <property type="match status" value="1"/>
</dbReference>